<accession>A0A9J2PUA0</accession>
<reference evidence="3" key="1">
    <citation type="submission" date="2023-03" db="UniProtKB">
        <authorList>
            <consortium name="WormBaseParasite"/>
        </authorList>
    </citation>
    <scope>IDENTIFICATION</scope>
</reference>
<dbReference type="Proteomes" id="UP000036681">
    <property type="component" value="Unplaced"/>
</dbReference>
<organism evidence="2 3">
    <name type="scientific">Ascaris lumbricoides</name>
    <name type="common">Giant roundworm</name>
    <dbReference type="NCBI Taxonomy" id="6252"/>
    <lineage>
        <taxon>Eukaryota</taxon>
        <taxon>Metazoa</taxon>
        <taxon>Ecdysozoa</taxon>
        <taxon>Nematoda</taxon>
        <taxon>Chromadorea</taxon>
        <taxon>Rhabditida</taxon>
        <taxon>Spirurina</taxon>
        <taxon>Ascaridomorpha</taxon>
        <taxon>Ascaridoidea</taxon>
        <taxon>Ascarididae</taxon>
        <taxon>Ascaris</taxon>
    </lineage>
</organism>
<proteinExistence type="predicted"/>
<protein>
    <submittedName>
        <fullName evidence="3">Uncharacterized protein</fullName>
    </submittedName>
</protein>
<evidence type="ECO:0000313" key="2">
    <source>
        <dbReference type="Proteomes" id="UP000036681"/>
    </source>
</evidence>
<dbReference type="WBParaSite" id="ALUE_0001288901-mRNA-1">
    <property type="protein sequence ID" value="ALUE_0001288901-mRNA-1"/>
    <property type="gene ID" value="ALUE_0001288901"/>
</dbReference>
<keyword evidence="2" id="KW-1185">Reference proteome</keyword>
<evidence type="ECO:0000256" key="1">
    <source>
        <dbReference type="SAM" id="MobiDB-lite"/>
    </source>
</evidence>
<feature type="compositionally biased region" description="Polar residues" evidence="1">
    <location>
        <begin position="106"/>
        <end position="132"/>
    </location>
</feature>
<evidence type="ECO:0000313" key="3">
    <source>
        <dbReference type="WBParaSite" id="ALUE_0001288901-mRNA-1"/>
    </source>
</evidence>
<dbReference type="AlphaFoldDB" id="A0A9J2PUA0"/>
<name>A0A9J2PUA0_ASCLU</name>
<sequence length="517" mass="56660">MRELPETDTETVVLEMCNEMMKYPLNYSLLAAPPPDHSGNSLLHLCAVLNFHRTIPNEERSPLTKESVNSTALWVMTNGETVTDEQRLAHGSSLTSSCLVQTQDRCSPDKSINQSSDLSDVDSAHQNGSSQSSDDHHHLETACLMKSYGPDSHFCLHVAWLEHNMLLSNDAVMGCSSDCQMSSEGSSWMEGPLSMDVHIPDSPTTAGMWNALESNDNAASEGARARMASLAQQIIDALPARIKSSSTAVESNCLDDVGGLSEPSSSGLSDHSKNPFLGNACVSSSSEWEKLISPLQTNNYGFSPSPNFMGREGEDVRNGKVGPLDVLNASSSTSAFTGLQSASVQPAATAAILQMAITVTKSWQERAVTETWTITADMCSEALPPVTLCPQKGYLVGFSVGFSSTFDFRDLGEFFNTEGVMGPLERHFRDLRLSELGWRPEVGRHYPEPDKALFFVIEPEYCIGRFNLFIFFGGKTDQTCESKDRKSFGFDYSVDTVWKPDETVFHDFIEETMNAVD</sequence>
<feature type="region of interest" description="Disordered" evidence="1">
    <location>
        <begin position="106"/>
        <end position="135"/>
    </location>
</feature>